<sequence length="346" mass="36572">MLKKMVLSAALAALAVSAVQVPAQADPGFTPAKTDIVGVGSDTTQDVVNALATAYNKTKPAAKIASWNATGSKQFTPKAGFAKRDRVVGSSAGIKALLADADGAYDFARSSRAKKNDGSEAGLTFFAFAQDGVTWATNYQTYAPKSLKKSQLANIFKCSASARYWDQVGGSKQKKGKKKVRVAIKPWLPQTGSGTRSFFLGALGLTDAQVGSCVNQSTKNIENDGKKIGTNKAVIAPYSIAQWIAQAVNHKADRHGKVVLGKINKVSPYTGKVTITKKGAVKAKGVRLNSGDFPRQFLRLVYNVVRNADAAKFEPIFGTTGFVCDQTSTIRTYGFEPIGGGCGATS</sequence>
<feature type="signal peptide" evidence="2">
    <location>
        <begin position="1"/>
        <end position="25"/>
    </location>
</feature>
<dbReference type="InterPro" id="IPR024370">
    <property type="entry name" value="PBP_domain"/>
</dbReference>
<reference evidence="5" key="1">
    <citation type="journal article" date="2019" name="Int. J. Syst. Evol. Microbiol.">
        <title>The Global Catalogue of Microorganisms (GCM) 10K type strain sequencing project: providing services to taxonomists for standard genome sequencing and annotation.</title>
        <authorList>
            <consortium name="The Broad Institute Genomics Platform"/>
            <consortium name="The Broad Institute Genome Sequencing Center for Infectious Disease"/>
            <person name="Wu L."/>
            <person name="Ma J."/>
        </authorList>
    </citation>
    <scope>NUCLEOTIDE SEQUENCE [LARGE SCALE GENOMIC DNA]</scope>
    <source>
        <strain evidence="5">JCM 9377</strain>
    </source>
</reference>
<dbReference type="EMBL" id="BAAAUV010000002">
    <property type="protein sequence ID" value="GAA3196951.1"/>
    <property type="molecule type" value="Genomic_DNA"/>
</dbReference>
<dbReference type="Proteomes" id="UP001501237">
    <property type="component" value="Unassembled WGS sequence"/>
</dbReference>
<dbReference type="Gene3D" id="3.40.190.10">
    <property type="entry name" value="Periplasmic binding protein-like II"/>
    <property type="match status" value="1"/>
</dbReference>
<dbReference type="PANTHER" id="PTHR30570:SF1">
    <property type="entry name" value="PHOSPHATE-BINDING PROTEIN PSTS"/>
    <property type="match status" value="1"/>
</dbReference>
<evidence type="ECO:0000256" key="2">
    <source>
        <dbReference type="SAM" id="SignalP"/>
    </source>
</evidence>
<gene>
    <name evidence="4" type="ORF">GCM10010468_07830</name>
</gene>
<dbReference type="PANTHER" id="PTHR30570">
    <property type="entry name" value="PERIPLASMIC PHOSPHATE BINDING COMPONENT OF PHOSPHATE ABC TRANSPORTER"/>
    <property type="match status" value="1"/>
</dbReference>
<evidence type="ECO:0000259" key="3">
    <source>
        <dbReference type="Pfam" id="PF12849"/>
    </source>
</evidence>
<organism evidence="4 5">
    <name type="scientific">Actinocorallia longicatena</name>
    <dbReference type="NCBI Taxonomy" id="111803"/>
    <lineage>
        <taxon>Bacteria</taxon>
        <taxon>Bacillati</taxon>
        <taxon>Actinomycetota</taxon>
        <taxon>Actinomycetes</taxon>
        <taxon>Streptosporangiales</taxon>
        <taxon>Thermomonosporaceae</taxon>
        <taxon>Actinocorallia</taxon>
    </lineage>
</organism>
<comment type="caution">
    <text evidence="4">The sequence shown here is derived from an EMBL/GenBank/DDBJ whole genome shotgun (WGS) entry which is preliminary data.</text>
</comment>
<protein>
    <submittedName>
        <fullName evidence="4">Substrate-binding domain-containing protein</fullName>
    </submittedName>
</protein>
<accession>A0ABP6PZC1</accession>
<name>A0ABP6PZC1_9ACTN</name>
<dbReference type="RefSeq" id="WP_344822195.1">
    <property type="nucleotide sequence ID" value="NZ_BAAAUV010000002.1"/>
</dbReference>
<dbReference type="Pfam" id="PF12849">
    <property type="entry name" value="PBP_like_2"/>
    <property type="match status" value="1"/>
</dbReference>
<evidence type="ECO:0000256" key="1">
    <source>
        <dbReference type="ARBA" id="ARBA00022729"/>
    </source>
</evidence>
<dbReference type="SUPFAM" id="SSF53850">
    <property type="entry name" value="Periplasmic binding protein-like II"/>
    <property type="match status" value="1"/>
</dbReference>
<evidence type="ECO:0000313" key="5">
    <source>
        <dbReference type="Proteomes" id="UP001501237"/>
    </source>
</evidence>
<proteinExistence type="predicted"/>
<dbReference type="InterPro" id="IPR050811">
    <property type="entry name" value="Phosphate_ABC_transporter"/>
</dbReference>
<keyword evidence="5" id="KW-1185">Reference proteome</keyword>
<keyword evidence="1 2" id="KW-0732">Signal</keyword>
<feature type="domain" description="PBP" evidence="3">
    <location>
        <begin position="31"/>
        <end position="289"/>
    </location>
</feature>
<feature type="chain" id="PRO_5047318968" evidence="2">
    <location>
        <begin position="26"/>
        <end position="346"/>
    </location>
</feature>
<evidence type="ECO:0000313" key="4">
    <source>
        <dbReference type="EMBL" id="GAA3196951.1"/>
    </source>
</evidence>